<evidence type="ECO:0000256" key="1">
    <source>
        <dbReference type="SAM" id="Phobius"/>
    </source>
</evidence>
<dbReference type="HOGENOM" id="CLU_2180104_0_0_3"/>
<accession>U5QP56</accession>
<keyword evidence="1" id="KW-1133">Transmembrane helix</keyword>
<organism evidence="2 3">
    <name type="scientific">Gloeobacter kilaueensis (strain ATCC BAA-2537 / CCAP 1431/1 / ULC 316 / JS1)</name>
    <dbReference type="NCBI Taxonomy" id="1183438"/>
    <lineage>
        <taxon>Bacteria</taxon>
        <taxon>Bacillati</taxon>
        <taxon>Cyanobacteriota</taxon>
        <taxon>Cyanophyceae</taxon>
        <taxon>Gloeobacterales</taxon>
        <taxon>Gloeobacteraceae</taxon>
        <taxon>Gloeobacter</taxon>
    </lineage>
</organism>
<feature type="transmembrane region" description="Helical" evidence="1">
    <location>
        <begin position="88"/>
        <end position="107"/>
    </location>
</feature>
<keyword evidence="3" id="KW-1185">Reference proteome</keyword>
<dbReference type="eggNOG" id="ENOG5032T3U">
    <property type="taxonomic scope" value="Bacteria"/>
</dbReference>
<dbReference type="Proteomes" id="UP000017396">
    <property type="component" value="Chromosome"/>
</dbReference>
<name>U5QP56_GLOK1</name>
<dbReference type="EMBL" id="CP003587">
    <property type="protein sequence ID" value="AGY59435.1"/>
    <property type="molecule type" value="Genomic_DNA"/>
</dbReference>
<reference evidence="2 3" key="1">
    <citation type="journal article" date="2013" name="PLoS ONE">
        <title>Cultivation and Complete Genome Sequencing of Gloeobacter kilaueensis sp. nov., from a Lava Cave in Kilauea Caldera, Hawai'i.</title>
        <authorList>
            <person name="Saw J.H."/>
            <person name="Schatz M."/>
            <person name="Brown M.V."/>
            <person name="Kunkel D.D."/>
            <person name="Foster J.S."/>
            <person name="Shick H."/>
            <person name="Christensen S."/>
            <person name="Hou S."/>
            <person name="Wan X."/>
            <person name="Donachie S.P."/>
        </authorList>
    </citation>
    <scope>NUCLEOTIDE SEQUENCE [LARGE SCALE GENOMIC DNA]</scope>
    <source>
        <strain evidence="3">JS</strain>
    </source>
</reference>
<keyword evidence="1" id="KW-0472">Membrane</keyword>
<dbReference type="KEGG" id="glj:GKIL_3189"/>
<evidence type="ECO:0000313" key="3">
    <source>
        <dbReference type="Proteomes" id="UP000017396"/>
    </source>
</evidence>
<keyword evidence="1" id="KW-0812">Transmembrane</keyword>
<dbReference type="AlphaFoldDB" id="U5QP56"/>
<protein>
    <recommendedName>
        <fullName evidence="4">DZANK-type domain-containing protein</fullName>
    </recommendedName>
</protein>
<dbReference type="OrthoDB" id="530614at2"/>
<sequence>MRCPRCGTLLAQNEQSCPECGLGFIAGDRPGIRIAVAPKGEFLCERCAYREDCNLPDCPKAQRCSLYRDAQAPKEAPPIYQSPLSRRLWSVPLLLLLLLLISWLLALRH</sequence>
<dbReference type="RefSeq" id="WP_023174708.1">
    <property type="nucleotide sequence ID" value="NC_022600.1"/>
</dbReference>
<evidence type="ECO:0008006" key="4">
    <source>
        <dbReference type="Google" id="ProtNLM"/>
    </source>
</evidence>
<dbReference type="STRING" id="1183438.GKIL_3189"/>
<proteinExistence type="predicted"/>
<gene>
    <name evidence="2" type="ORF">GKIL_3189</name>
</gene>
<evidence type="ECO:0000313" key="2">
    <source>
        <dbReference type="EMBL" id="AGY59435.1"/>
    </source>
</evidence>